<dbReference type="EMBL" id="BTGC01000003">
    <property type="protein sequence ID" value="GMM50398.1"/>
    <property type="molecule type" value="Genomic_DNA"/>
</dbReference>
<evidence type="ECO:0000313" key="4">
    <source>
        <dbReference type="Proteomes" id="UP001362899"/>
    </source>
</evidence>
<feature type="compositionally biased region" description="Polar residues" evidence="1">
    <location>
        <begin position="246"/>
        <end position="255"/>
    </location>
</feature>
<dbReference type="SUPFAM" id="SSF54928">
    <property type="entry name" value="RNA-binding domain, RBD"/>
    <property type="match status" value="1"/>
</dbReference>
<evidence type="ECO:0000256" key="1">
    <source>
        <dbReference type="SAM" id="MobiDB-lite"/>
    </source>
</evidence>
<sequence length="609" mass="67180">MSDISEFRNILNQLNTVKPPGVSGSRIRRIADFAIKNPSLYQDVILALKEYALKSTVSRKLGVTYVIDAVARAYQDEAKREPQTKEFTSALEEIRSTMPEFIKNMEIRRQSTGQFIKMRKMLDIWAKAGTFDDDMLNGFRKDYFYEPYTTTPPGSPPAEWGGIPEDEPVKVTPKVEEKPDAGALLGVLQNLAKSKPTSVASNSSASNNSNKSSSNATGTTSLLDQLMSQTQNLQSAASNPIDKINQENSVTSSYQRGRDAAKAGALDRNRSRSPSRQNSADVNAYQPKSRKGDESRGLTRDESLMPDRIKIISRTIYVANVGDMYDQVSLRKEMEEIAPLQSLIVNRDKRHAFAKVYKREDADAIRKEYEKRNYENKSVLKMRWGVGFGPRDCFDYSTGYSIIPCVRLTEFDRKWAMSSEYGGTGGLPVEPGQVMQEPDVDVGTSGLGARSMHRQNPMMMGMPNMPNMMGMPGMTPNMPGMGIPGMPMMGLPGMPGMPSMPNLPGMNGMPNIPDMQNLPNVPNIPGGPPIPGMPGIPNIPSLPNMPGMPNMPNMPGMPVIPGMPSMPNMNQMPGMQGMSMMGPAGSNVDMQQFFSNMQQQMQQQQSQPK</sequence>
<protein>
    <submittedName>
        <fullName evidence="3">Nrd1 complex RNA-binding subunit</fullName>
    </submittedName>
</protein>
<dbReference type="AlphaFoldDB" id="A0AAV5RI23"/>
<dbReference type="Gene3D" id="1.25.40.90">
    <property type="match status" value="1"/>
</dbReference>
<dbReference type="Pfam" id="PF04818">
    <property type="entry name" value="CID"/>
    <property type="match status" value="1"/>
</dbReference>
<dbReference type="InterPro" id="IPR035979">
    <property type="entry name" value="RBD_domain_sf"/>
</dbReference>
<dbReference type="InterPro" id="IPR008942">
    <property type="entry name" value="ENTH_VHS"/>
</dbReference>
<dbReference type="Gene3D" id="3.30.70.330">
    <property type="match status" value="1"/>
</dbReference>
<feature type="region of interest" description="Disordered" evidence="1">
    <location>
        <begin position="230"/>
        <end position="301"/>
    </location>
</feature>
<dbReference type="GO" id="GO:0003676">
    <property type="term" value="F:nucleic acid binding"/>
    <property type="evidence" value="ECO:0007669"/>
    <property type="project" value="InterPro"/>
</dbReference>
<dbReference type="SMART" id="SM00582">
    <property type="entry name" value="RPR"/>
    <property type="match status" value="1"/>
</dbReference>
<accession>A0AAV5RI23</accession>
<dbReference type="InterPro" id="IPR012677">
    <property type="entry name" value="Nucleotide-bd_a/b_plait_sf"/>
</dbReference>
<feature type="compositionally biased region" description="Basic and acidic residues" evidence="1">
    <location>
        <begin position="256"/>
        <end position="270"/>
    </location>
</feature>
<dbReference type="PROSITE" id="PS51391">
    <property type="entry name" value="CID"/>
    <property type="match status" value="1"/>
</dbReference>
<dbReference type="InterPro" id="IPR048892">
    <property type="entry name" value="Nrd1_Seb1_dom2"/>
</dbReference>
<dbReference type="Proteomes" id="UP001362899">
    <property type="component" value="Unassembled WGS sequence"/>
</dbReference>
<feature type="compositionally biased region" description="Basic and acidic residues" evidence="1">
    <location>
        <begin position="290"/>
        <end position="301"/>
    </location>
</feature>
<keyword evidence="4" id="KW-1185">Reference proteome</keyword>
<reference evidence="3 4" key="1">
    <citation type="journal article" date="2023" name="Elife">
        <title>Identification of key yeast species and microbe-microbe interactions impacting larval growth of Drosophila in the wild.</title>
        <authorList>
            <person name="Mure A."/>
            <person name="Sugiura Y."/>
            <person name="Maeda R."/>
            <person name="Honda K."/>
            <person name="Sakurai N."/>
            <person name="Takahashi Y."/>
            <person name="Watada M."/>
            <person name="Katoh T."/>
            <person name="Gotoh A."/>
            <person name="Gotoh Y."/>
            <person name="Taniguchi I."/>
            <person name="Nakamura K."/>
            <person name="Hayashi T."/>
            <person name="Katayama T."/>
            <person name="Uemura T."/>
            <person name="Hattori Y."/>
        </authorList>
    </citation>
    <scope>NUCLEOTIDE SEQUENCE [LARGE SCALE GENOMIC DNA]</scope>
    <source>
        <strain evidence="3 4">SB-73</strain>
    </source>
</reference>
<organism evidence="3 4">
    <name type="scientific">Starmerella bacillaris</name>
    <name type="common">Yeast</name>
    <name type="synonym">Candida zemplinina</name>
    <dbReference type="NCBI Taxonomy" id="1247836"/>
    <lineage>
        <taxon>Eukaryota</taxon>
        <taxon>Fungi</taxon>
        <taxon>Dikarya</taxon>
        <taxon>Ascomycota</taxon>
        <taxon>Saccharomycotina</taxon>
        <taxon>Dipodascomycetes</taxon>
        <taxon>Dipodascales</taxon>
        <taxon>Trichomonascaceae</taxon>
        <taxon>Starmerella</taxon>
    </lineage>
</organism>
<dbReference type="Pfam" id="PF21380">
    <property type="entry name" value="Nrd1-Seb1_dom2"/>
    <property type="match status" value="1"/>
</dbReference>
<proteinExistence type="predicted"/>
<name>A0AAV5RI23_STABA</name>
<dbReference type="SUPFAM" id="SSF48464">
    <property type="entry name" value="ENTH/VHS domain"/>
    <property type="match status" value="1"/>
</dbReference>
<feature type="domain" description="CID" evidence="2">
    <location>
        <begin position="1"/>
        <end position="147"/>
    </location>
</feature>
<feature type="region of interest" description="Disordered" evidence="1">
    <location>
        <begin position="195"/>
        <end position="218"/>
    </location>
</feature>
<gene>
    <name evidence="3" type="ORF">DASB73_013560</name>
</gene>
<dbReference type="InterPro" id="IPR006569">
    <property type="entry name" value="CID_dom"/>
</dbReference>
<evidence type="ECO:0000259" key="2">
    <source>
        <dbReference type="PROSITE" id="PS51391"/>
    </source>
</evidence>
<evidence type="ECO:0000313" key="3">
    <source>
        <dbReference type="EMBL" id="GMM50398.1"/>
    </source>
</evidence>
<comment type="caution">
    <text evidence="3">The sequence shown here is derived from an EMBL/GenBank/DDBJ whole genome shotgun (WGS) entry which is preliminary data.</text>
</comment>